<gene>
    <name evidence="5" type="ORF">N0V87_004092</name>
</gene>
<accession>A0A9W8X124</accession>
<protein>
    <recommendedName>
        <fullName evidence="4">Nuclear speckle splicing regulatory protein 1 N-terminal domain-containing protein</fullName>
    </recommendedName>
</protein>
<feature type="domain" description="Nuclear speckle splicing regulatory protein 1 N-terminal" evidence="4">
    <location>
        <begin position="146"/>
        <end position="262"/>
    </location>
</feature>
<evidence type="ECO:0000256" key="2">
    <source>
        <dbReference type="ARBA" id="ARBA00023054"/>
    </source>
</evidence>
<keyword evidence="2" id="KW-0175">Coiled coil</keyword>
<sequence length="440" mass="47767">MVVEKGRRGSSEKATISLVRETVLAGIRPAPTPVTLPPHTMSFKFGLNVKSKLANGPAKPALGKKKKPLLGDDEDTKGKAKAAASDVEEISAFNYDSTLAHAGPSAPAPPKPKKGAPPAPPTTKPRAKQDDPTTIGYSASAKEAEQLALEAAQQDASIYDYDSAYDAIHARDAALKAAKAADAAALKPKYIDALFEASEQRKKDQLRARDKLLAREREAEGDEFADKDKFVTGAYKAAQEEARRAEEEEKLKLEAEEAQKKKFGMQGFHKQMLLEQEARHAEAMKYAAEASAKGEKLVVEEEKTDRQMAEEARAQGKNVTLNDAGEIADKRQLLSAGLNIVAKPRASPLDAHKDKPKVNPLTYQPRAAKSAQRERQTAMIAEQIEAANKRKADEEAEEQAKLQHAAKSQKTSTEISSAKERYLQRKKEAAEAKAKAAAGK</sequence>
<dbReference type="Pfam" id="PF09745">
    <property type="entry name" value="NSRP1_N"/>
    <property type="match status" value="1"/>
</dbReference>
<feature type="compositionally biased region" description="Polar residues" evidence="3">
    <location>
        <begin position="406"/>
        <end position="416"/>
    </location>
</feature>
<reference evidence="5" key="1">
    <citation type="submission" date="2022-10" db="EMBL/GenBank/DDBJ databases">
        <title>Tapping the CABI collections for fungal endophytes: first genome assemblies for Collariella, Neodidymelliopsis, Ascochyta clinopodiicola, Didymella pomorum, Didymosphaeria variabile, Neocosmospora piperis and Neocucurbitaria cava.</title>
        <authorList>
            <person name="Hill R."/>
        </authorList>
    </citation>
    <scope>NUCLEOTIDE SEQUENCE</scope>
    <source>
        <strain evidence="5">IMI 360193</strain>
    </source>
</reference>
<evidence type="ECO:0000313" key="5">
    <source>
        <dbReference type="EMBL" id="KAJ4338324.1"/>
    </source>
</evidence>
<dbReference type="InterPro" id="IPR053246">
    <property type="entry name" value="NS_splicing_regulatory_protein"/>
</dbReference>
<dbReference type="AlphaFoldDB" id="A0A9W8X124"/>
<dbReference type="OrthoDB" id="446635at2759"/>
<feature type="compositionally biased region" description="Basic and acidic residues" evidence="3">
    <location>
        <begin position="417"/>
        <end position="434"/>
    </location>
</feature>
<feature type="compositionally biased region" description="Pro residues" evidence="3">
    <location>
        <begin position="106"/>
        <end position="123"/>
    </location>
</feature>
<evidence type="ECO:0000259" key="4">
    <source>
        <dbReference type="Pfam" id="PF09745"/>
    </source>
</evidence>
<feature type="region of interest" description="Disordered" evidence="3">
    <location>
        <begin position="344"/>
        <end position="440"/>
    </location>
</feature>
<dbReference type="Proteomes" id="UP001140562">
    <property type="component" value="Unassembled WGS sequence"/>
</dbReference>
<dbReference type="GO" id="GO:0000381">
    <property type="term" value="P:regulation of alternative mRNA splicing, via spliceosome"/>
    <property type="evidence" value="ECO:0007669"/>
    <property type="project" value="InterPro"/>
</dbReference>
<dbReference type="PANTHER" id="PTHR47845:SF1">
    <property type="entry name" value="NUCLEAR SPECKLE SPLICING REGULATORY PROTEIN 1 HOMOLOG"/>
    <property type="match status" value="1"/>
</dbReference>
<comment type="similarity">
    <text evidence="1">Belongs to the NSRP1 family.</text>
</comment>
<feature type="region of interest" description="Disordered" evidence="3">
    <location>
        <begin position="54"/>
        <end position="141"/>
    </location>
</feature>
<organism evidence="5 6">
    <name type="scientific">Didymella glomerata</name>
    <dbReference type="NCBI Taxonomy" id="749621"/>
    <lineage>
        <taxon>Eukaryota</taxon>
        <taxon>Fungi</taxon>
        <taxon>Dikarya</taxon>
        <taxon>Ascomycota</taxon>
        <taxon>Pezizomycotina</taxon>
        <taxon>Dothideomycetes</taxon>
        <taxon>Pleosporomycetidae</taxon>
        <taxon>Pleosporales</taxon>
        <taxon>Pleosporineae</taxon>
        <taxon>Didymellaceae</taxon>
        <taxon>Didymella</taxon>
    </lineage>
</organism>
<dbReference type="PANTHER" id="PTHR47845">
    <property type="entry name" value="NUCLEAR SPECKLE SPLICING REGULATORY PROTEIN 1 HOMOLOG"/>
    <property type="match status" value="1"/>
</dbReference>
<dbReference type="EMBL" id="JAPEUV010000031">
    <property type="protein sequence ID" value="KAJ4338324.1"/>
    <property type="molecule type" value="Genomic_DNA"/>
</dbReference>
<dbReference type="InterPro" id="IPR018612">
    <property type="entry name" value="NSRP1_N"/>
</dbReference>
<evidence type="ECO:0000256" key="3">
    <source>
        <dbReference type="SAM" id="MobiDB-lite"/>
    </source>
</evidence>
<feature type="compositionally biased region" description="Basic and acidic residues" evidence="3">
    <location>
        <begin position="387"/>
        <end position="401"/>
    </location>
</feature>
<name>A0A9W8X124_9PLEO</name>
<comment type="caution">
    <text evidence="5">The sequence shown here is derived from an EMBL/GenBank/DDBJ whole genome shotgun (WGS) entry which is preliminary data.</text>
</comment>
<keyword evidence="6" id="KW-1185">Reference proteome</keyword>
<evidence type="ECO:0000256" key="1">
    <source>
        <dbReference type="ARBA" id="ARBA00010126"/>
    </source>
</evidence>
<evidence type="ECO:0000313" key="6">
    <source>
        <dbReference type="Proteomes" id="UP001140562"/>
    </source>
</evidence>
<proteinExistence type="inferred from homology"/>